<proteinExistence type="predicted"/>
<reference evidence="2" key="1">
    <citation type="journal article" date="2023" name="Hortic. Res.">
        <title>A chromosome-level phased genome enabling allele-level studies in sweet orange: a case study on citrus Huanglongbing tolerance.</title>
        <authorList>
            <person name="Wu B."/>
            <person name="Yu Q."/>
            <person name="Deng Z."/>
            <person name="Duan Y."/>
            <person name="Luo F."/>
            <person name="Gmitter F. Jr."/>
        </authorList>
    </citation>
    <scope>NUCLEOTIDE SEQUENCE [LARGE SCALE GENOMIC DNA]</scope>
    <source>
        <strain evidence="2">cv. Valencia</strain>
    </source>
</reference>
<sequence>MVGLSAGAVQGSLFNYLAGKKDRLSVIIPSVSTFALGYGAFLGLYANMRYQLLYEFDRAVINHFDVIGVALFLSTALRVLNVQLGERSRLAWLGVEADPLLQSDDLLKKAYNRPSQDVNGSTQKSPRWLISKNAIVRKKVTA</sequence>
<dbReference type="Proteomes" id="UP000829398">
    <property type="component" value="Chromosome 5"/>
</dbReference>
<evidence type="ECO:0000313" key="2">
    <source>
        <dbReference type="Proteomes" id="UP000829398"/>
    </source>
</evidence>
<gene>
    <name evidence="1" type="ORF">KPL71_014428</name>
</gene>
<keyword evidence="2" id="KW-1185">Reference proteome</keyword>
<accession>A0ACB8KBK8</accession>
<protein>
    <submittedName>
        <fullName evidence="1">Uncharacterized protein</fullName>
    </submittedName>
</protein>
<name>A0ACB8KBK8_CITSI</name>
<dbReference type="EMBL" id="CM039174">
    <property type="protein sequence ID" value="KAH9751761.1"/>
    <property type="molecule type" value="Genomic_DNA"/>
</dbReference>
<organism evidence="1 2">
    <name type="scientific">Citrus sinensis</name>
    <name type="common">Sweet orange</name>
    <name type="synonym">Citrus aurantium var. sinensis</name>
    <dbReference type="NCBI Taxonomy" id="2711"/>
    <lineage>
        <taxon>Eukaryota</taxon>
        <taxon>Viridiplantae</taxon>
        <taxon>Streptophyta</taxon>
        <taxon>Embryophyta</taxon>
        <taxon>Tracheophyta</taxon>
        <taxon>Spermatophyta</taxon>
        <taxon>Magnoliopsida</taxon>
        <taxon>eudicotyledons</taxon>
        <taxon>Gunneridae</taxon>
        <taxon>Pentapetalae</taxon>
        <taxon>rosids</taxon>
        <taxon>malvids</taxon>
        <taxon>Sapindales</taxon>
        <taxon>Rutaceae</taxon>
        <taxon>Aurantioideae</taxon>
        <taxon>Citrus</taxon>
    </lineage>
</organism>
<comment type="caution">
    <text evidence="1">The sequence shown here is derived from an EMBL/GenBank/DDBJ whole genome shotgun (WGS) entry which is preliminary data.</text>
</comment>
<evidence type="ECO:0000313" key="1">
    <source>
        <dbReference type="EMBL" id="KAH9751761.1"/>
    </source>
</evidence>